<protein>
    <submittedName>
        <fullName evidence="1">Uncharacterized protein</fullName>
    </submittedName>
</protein>
<dbReference type="GeneID" id="66053429"/>
<dbReference type="EMBL" id="CM008966">
    <property type="protein sequence ID" value="PNW83488.1"/>
    <property type="molecule type" value="Genomic_DNA"/>
</dbReference>
<dbReference type="Gramene" id="PNW83488">
    <property type="protein sequence ID" value="PNW83488"/>
    <property type="gene ID" value="CHLRE_05g241629v5"/>
</dbReference>
<sequence>MPFDTSLALWTTLWFGGRIREQIGAERSFQAEQRTFGAVLLLSAYPGRRARVPLEKGRVCRWDPACAPQATGFAPLPYGQWMAYVPL</sequence>
<reference evidence="1 2" key="1">
    <citation type="journal article" date="2007" name="Science">
        <title>The Chlamydomonas genome reveals the evolution of key animal and plant functions.</title>
        <authorList>
            <person name="Merchant S.S."/>
            <person name="Prochnik S.E."/>
            <person name="Vallon O."/>
            <person name="Harris E.H."/>
            <person name="Karpowicz S.J."/>
            <person name="Witman G.B."/>
            <person name="Terry A."/>
            <person name="Salamov A."/>
            <person name="Fritz-Laylin L.K."/>
            <person name="Marechal-Drouard L."/>
            <person name="Marshall W.F."/>
            <person name="Qu L.H."/>
            <person name="Nelson D.R."/>
            <person name="Sanderfoot A.A."/>
            <person name="Spalding M.H."/>
            <person name="Kapitonov V.V."/>
            <person name="Ren Q."/>
            <person name="Ferris P."/>
            <person name="Lindquist E."/>
            <person name="Shapiro H."/>
            <person name="Lucas S.M."/>
            <person name="Grimwood J."/>
            <person name="Schmutz J."/>
            <person name="Cardol P."/>
            <person name="Cerutti H."/>
            <person name="Chanfreau G."/>
            <person name="Chen C.L."/>
            <person name="Cognat V."/>
            <person name="Croft M.T."/>
            <person name="Dent R."/>
            <person name="Dutcher S."/>
            <person name="Fernandez E."/>
            <person name="Fukuzawa H."/>
            <person name="Gonzalez-Ballester D."/>
            <person name="Gonzalez-Halphen D."/>
            <person name="Hallmann A."/>
            <person name="Hanikenne M."/>
            <person name="Hippler M."/>
            <person name="Inwood W."/>
            <person name="Jabbari K."/>
            <person name="Kalanon M."/>
            <person name="Kuras R."/>
            <person name="Lefebvre P.A."/>
            <person name="Lemaire S.D."/>
            <person name="Lobanov A.V."/>
            <person name="Lohr M."/>
            <person name="Manuell A."/>
            <person name="Meier I."/>
            <person name="Mets L."/>
            <person name="Mittag M."/>
            <person name="Mittelmeier T."/>
            <person name="Moroney J.V."/>
            <person name="Moseley J."/>
            <person name="Napoli C."/>
            <person name="Nedelcu A.M."/>
            <person name="Niyogi K."/>
            <person name="Novoselov S.V."/>
            <person name="Paulsen I.T."/>
            <person name="Pazour G."/>
            <person name="Purton S."/>
            <person name="Ral J.P."/>
            <person name="Riano-Pachon D.M."/>
            <person name="Riekhof W."/>
            <person name="Rymarquis L."/>
            <person name="Schroda M."/>
            <person name="Stern D."/>
            <person name="Umen J."/>
            <person name="Willows R."/>
            <person name="Wilson N."/>
            <person name="Zimmer S.L."/>
            <person name="Allmer J."/>
            <person name="Balk J."/>
            <person name="Bisova K."/>
            <person name="Chen C.J."/>
            <person name="Elias M."/>
            <person name="Gendler K."/>
            <person name="Hauser C."/>
            <person name="Lamb M.R."/>
            <person name="Ledford H."/>
            <person name="Long J.C."/>
            <person name="Minagawa J."/>
            <person name="Page M.D."/>
            <person name="Pan J."/>
            <person name="Pootakham W."/>
            <person name="Roje S."/>
            <person name="Rose A."/>
            <person name="Stahlberg E."/>
            <person name="Terauchi A.M."/>
            <person name="Yang P."/>
            <person name="Ball S."/>
            <person name="Bowler C."/>
            <person name="Dieckmann C.L."/>
            <person name="Gladyshev V.N."/>
            <person name="Green P."/>
            <person name="Jorgensen R."/>
            <person name="Mayfield S."/>
            <person name="Mueller-Roeber B."/>
            <person name="Rajamani S."/>
            <person name="Sayre R.T."/>
            <person name="Brokstein P."/>
            <person name="Dubchak I."/>
            <person name="Goodstein D."/>
            <person name="Hornick L."/>
            <person name="Huang Y.W."/>
            <person name="Jhaveri J."/>
            <person name="Luo Y."/>
            <person name="Martinez D."/>
            <person name="Ngau W.C."/>
            <person name="Otillar B."/>
            <person name="Poliakov A."/>
            <person name="Porter A."/>
            <person name="Szajkowski L."/>
            <person name="Werner G."/>
            <person name="Zhou K."/>
            <person name="Grigoriev I.V."/>
            <person name="Rokhsar D.S."/>
            <person name="Grossman A.R."/>
        </authorList>
    </citation>
    <scope>NUCLEOTIDE SEQUENCE [LARGE SCALE GENOMIC DNA]</scope>
    <source>
        <strain evidence="2">CC-503</strain>
    </source>
</reference>
<accession>A0A2K3DSK7</accession>
<keyword evidence="2" id="KW-1185">Reference proteome</keyword>
<name>A0A2K3DSK7_CHLRE</name>
<dbReference type="Proteomes" id="UP000006906">
    <property type="component" value="Chromosome 5"/>
</dbReference>
<dbReference type="AlphaFoldDB" id="A0A2K3DSK7"/>
<evidence type="ECO:0000313" key="2">
    <source>
        <dbReference type="Proteomes" id="UP000006906"/>
    </source>
</evidence>
<dbReference type="InParanoid" id="A0A2K3DSK7"/>
<organism evidence="1 2">
    <name type="scientific">Chlamydomonas reinhardtii</name>
    <name type="common">Chlamydomonas smithii</name>
    <dbReference type="NCBI Taxonomy" id="3055"/>
    <lineage>
        <taxon>Eukaryota</taxon>
        <taxon>Viridiplantae</taxon>
        <taxon>Chlorophyta</taxon>
        <taxon>core chlorophytes</taxon>
        <taxon>Chlorophyceae</taxon>
        <taxon>CS clade</taxon>
        <taxon>Chlamydomonadales</taxon>
        <taxon>Chlamydomonadaceae</taxon>
        <taxon>Chlamydomonas</taxon>
    </lineage>
</organism>
<proteinExistence type="predicted"/>
<evidence type="ECO:0000313" key="1">
    <source>
        <dbReference type="EMBL" id="PNW83488.1"/>
    </source>
</evidence>
<dbReference type="KEGG" id="cre:CHLRE_05g241629v5"/>
<dbReference type="RefSeq" id="XP_042924739.1">
    <property type="nucleotide sequence ID" value="XM_043062384.1"/>
</dbReference>
<gene>
    <name evidence="1" type="ORF">CHLRE_05g241629v5</name>
</gene>